<evidence type="ECO:0000313" key="3">
    <source>
        <dbReference type="Proteomes" id="UP000192257"/>
    </source>
</evidence>
<name>A0A1X0P3Q0_9TRYP</name>
<dbReference type="AlphaFoldDB" id="A0A1X0P3Q0"/>
<feature type="compositionally biased region" description="Pro residues" evidence="1">
    <location>
        <begin position="55"/>
        <end position="67"/>
    </location>
</feature>
<dbReference type="EMBL" id="NBCO01000006">
    <property type="protein sequence ID" value="ORC91448.1"/>
    <property type="molecule type" value="Genomic_DNA"/>
</dbReference>
<dbReference type="Proteomes" id="UP000192257">
    <property type="component" value="Unassembled WGS sequence"/>
</dbReference>
<evidence type="ECO:0000256" key="1">
    <source>
        <dbReference type="SAM" id="MobiDB-lite"/>
    </source>
</evidence>
<organism evidence="2 3">
    <name type="scientific">Trypanosoma theileri</name>
    <dbReference type="NCBI Taxonomy" id="67003"/>
    <lineage>
        <taxon>Eukaryota</taxon>
        <taxon>Discoba</taxon>
        <taxon>Euglenozoa</taxon>
        <taxon>Kinetoplastea</taxon>
        <taxon>Metakinetoplastina</taxon>
        <taxon>Trypanosomatida</taxon>
        <taxon>Trypanosomatidae</taxon>
        <taxon>Trypanosoma</taxon>
    </lineage>
</organism>
<sequence>MPEHVVRRMGLLTVAFPFVCGSSFKLRPRDLLTRCGEVGGSVLQKFPPNDAEPELAPPAPPTLEPPRPACLPQGTPGHQNSKHLSGEIVPGWGRPWRESARRRVASPSLRCRTLRPNGAGRHRGEEETVTSQRPGRAKRKLVFGASCRGSVLRVRVGCFPSVPWCGASWRSRVWWLEAGLISVRFCQNVCYIFFFF</sequence>
<feature type="region of interest" description="Disordered" evidence="1">
    <location>
        <begin position="43"/>
        <end position="67"/>
    </location>
</feature>
<feature type="non-terminal residue" evidence="2">
    <location>
        <position position="196"/>
    </location>
</feature>
<dbReference type="VEuPathDB" id="TriTrypDB:TM35_000064530"/>
<protein>
    <submittedName>
        <fullName evidence="2">Uncharacterized protein</fullName>
    </submittedName>
</protein>
<keyword evidence="3" id="KW-1185">Reference proteome</keyword>
<accession>A0A1X0P3Q0</accession>
<dbReference type="RefSeq" id="XP_028885514.1">
    <property type="nucleotide sequence ID" value="XM_029023490.1"/>
</dbReference>
<reference evidence="2 3" key="1">
    <citation type="submission" date="2017-03" db="EMBL/GenBank/DDBJ databases">
        <title>An alternative strategy for trypanosome survival in the mammalian bloodstream revealed through genome and transcriptome analysis of the ubiquitous bovine parasite Trypanosoma (Megatrypanum) theileri.</title>
        <authorList>
            <person name="Kelly S."/>
            <person name="Ivens A."/>
            <person name="Mott A."/>
            <person name="O'Neill E."/>
            <person name="Emms D."/>
            <person name="Macleod O."/>
            <person name="Voorheis P."/>
            <person name="Matthews J."/>
            <person name="Matthews K."/>
            <person name="Carrington M."/>
        </authorList>
    </citation>
    <scope>NUCLEOTIDE SEQUENCE [LARGE SCALE GENOMIC DNA]</scope>
    <source>
        <strain evidence="2">Edinburgh</strain>
    </source>
</reference>
<comment type="caution">
    <text evidence="2">The sequence shown here is derived from an EMBL/GenBank/DDBJ whole genome shotgun (WGS) entry which is preliminary data.</text>
</comment>
<gene>
    <name evidence="2" type="ORF">TM35_000064530</name>
</gene>
<proteinExistence type="predicted"/>
<evidence type="ECO:0000313" key="2">
    <source>
        <dbReference type="EMBL" id="ORC91448.1"/>
    </source>
</evidence>
<dbReference type="GeneID" id="39983270"/>